<proteinExistence type="predicted"/>
<dbReference type="AlphaFoldDB" id="A0AAW2EQJ8"/>
<reference evidence="1 2" key="1">
    <citation type="submission" date="2023-03" db="EMBL/GenBank/DDBJ databases">
        <title>High recombination rates correlate with genetic variation in Cardiocondyla obscurior ants.</title>
        <authorList>
            <person name="Errbii M."/>
        </authorList>
    </citation>
    <scope>NUCLEOTIDE SEQUENCE [LARGE SCALE GENOMIC DNA]</scope>
    <source>
        <strain evidence="1">Alpha-2009</strain>
        <tissue evidence="1">Whole body</tissue>
    </source>
</reference>
<dbReference type="Proteomes" id="UP001430953">
    <property type="component" value="Unassembled WGS sequence"/>
</dbReference>
<name>A0AAW2EQJ8_9HYME</name>
<sequence>MIFLPHMCCVDVGSFNNYLGSLFADNQGEDEYRLAREEAGHSDKRSDVLRGGGGLGKASCINGATPEIDAAASAGHYRVSSPPVLIILRTVAGSSVVPGSSA</sequence>
<accession>A0AAW2EQJ8</accession>
<evidence type="ECO:0000313" key="2">
    <source>
        <dbReference type="Proteomes" id="UP001430953"/>
    </source>
</evidence>
<keyword evidence="2" id="KW-1185">Reference proteome</keyword>
<organism evidence="1 2">
    <name type="scientific">Cardiocondyla obscurior</name>
    <dbReference type="NCBI Taxonomy" id="286306"/>
    <lineage>
        <taxon>Eukaryota</taxon>
        <taxon>Metazoa</taxon>
        <taxon>Ecdysozoa</taxon>
        <taxon>Arthropoda</taxon>
        <taxon>Hexapoda</taxon>
        <taxon>Insecta</taxon>
        <taxon>Pterygota</taxon>
        <taxon>Neoptera</taxon>
        <taxon>Endopterygota</taxon>
        <taxon>Hymenoptera</taxon>
        <taxon>Apocrita</taxon>
        <taxon>Aculeata</taxon>
        <taxon>Formicoidea</taxon>
        <taxon>Formicidae</taxon>
        <taxon>Myrmicinae</taxon>
        <taxon>Cardiocondyla</taxon>
    </lineage>
</organism>
<comment type="caution">
    <text evidence="1">The sequence shown here is derived from an EMBL/GenBank/DDBJ whole genome shotgun (WGS) entry which is preliminary data.</text>
</comment>
<gene>
    <name evidence="1" type="ORF">PUN28_015820</name>
</gene>
<evidence type="ECO:0000313" key="1">
    <source>
        <dbReference type="EMBL" id="KAL0105588.1"/>
    </source>
</evidence>
<dbReference type="EMBL" id="JADYXP020000018">
    <property type="protein sequence ID" value="KAL0105588.1"/>
    <property type="molecule type" value="Genomic_DNA"/>
</dbReference>
<protein>
    <submittedName>
        <fullName evidence="1">Uncharacterized protein</fullName>
    </submittedName>
</protein>